<comment type="catalytic activity">
    <reaction evidence="7">
        <text>O-acetyl-L-serine + hydrogen sulfide = L-cysteine + acetate</text>
        <dbReference type="Rhea" id="RHEA:14829"/>
        <dbReference type="ChEBI" id="CHEBI:29919"/>
        <dbReference type="ChEBI" id="CHEBI:30089"/>
        <dbReference type="ChEBI" id="CHEBI:35235"/>
        <dbReference type="ChEBI" id="CHEBI:58340"/>
        <dbReference type="EC" id="2.5.1.47"/>
    </reaction>
</comment>
<dbReference type="RefSeq" id="WP_404943071.1">
    <property type="nucleotide sequence ID" value="NZ_MOBC01000006.1"/>
</dbReference>
<keyword evidence="5" id="KW-0808">Transferase</keyword>
<sequence>MYNASSDIVFDNVFLTIKGLGIRCALKLDYFNAAGSIKMKTALGLVLSLEQQGLINRNTTLIESSSGNLGVALSMICAERKYRFVCVCDPNISQSNLKLMMALGTRIVQVDTKDSNGGYLGTRIAYVRQTIAADPNCLWLNQYSNPANPQTHARTTASSIFNSFTRVNYLFVGAGTTGTLMGCIDFFKKYSPYTKIVAVDSLGSVTFGGPAGKRHIPGLGSSQMPPLFRADDLYAMESIKEVDTIRMCRYMARENGLLFGGSTGTVLAGVMAWKDRIHPDATVVAISPDAGERYLDTIYNDDWVRARFPDYDFNRIRPDILASDKEYAHA</sequence>
<evidence type="ECO:0000256" key="4">
    <source>
        <dbReference type="ARBA" id="ARBA00012681"/>
    </source>
</evidence>
<evidence type="ECO:0000256" key="5">
    <source>
        <dbReference type="ARBA" id="ARBA00022679"/>
    </source>
</evidence>
<dbReference type="SUPFAM" id="SSF53686">
    <property type="entry name" value="Tryptophan synthase beta subunit-like PLP-dependent enzymes"/>
    <property type="match status" value="1"/>
</dbReference>
<dbReference type="CDD" id="cd01561">
    <property type="entry name" value="CBS_like"/>
    <property type="match status" value="1"/>
</dbReference>
<dbReference type="InterPro" id="IPR023927">
    <property type="entry name" value="SbnA"/>
</dbReference>
<evidence type="ECO:0000256" key="6">
    <source>
        <dbReference type="ARBA" id="ARBA00022898"/>
    </source>
</evidence>
<dbReference type="Proteomes" id="UP000284049">
    <property type="component" value="Unassembled WGS sequence"/>
</dbReference>
<comment type="pathway">
    <text evidence="2">Amino-acid biosynthesis; L-cysteine biosynthesis; L-cysteine from L-serine: step 2/2.</text>
</comment>
<dbReference type="PANTHER" id="PTHR10314">
    <property type="entry name" value="CYSTATHIONINE BETA-SYNTHASE"/>
    <property type="match status" value="1"/>
</dbReference>
<dbReference type="AlphaFoldDB" id="A0A423GBC7"/>
<gene>
    <name evidence="9" type="ORF">BK652_11650</name>
</gene>
<keyword evidence="6" id="KW-0663">Pyridoxal phosphate</keyword>
<accession>A0A423GBC7</accession>
<evidence type="ECO:0000256" key="1">
    <source>
        <dbReference type="ARBA" id="ARBA00001933"/>
    </source>
</evidence>
<organism evidence="9 10">
    <name type="scientific">Pseudomonas brassicacearum</name>
    <dbReference type="NCBI Taxonomy" id="930166"/>
    <lineage>
        <taxon>Bacteria</taxon>
        <taxon>Pseudomonadati</taxon>
        <taxon>Pseudomonadota</taxon>
        <taxon>Gammaproteobacteria</taxon>
        <taxon>Pseudomonadales</taxon>
        <taxon>Pseudomonadaceae</taxon>
        <taxon>Pseudomonas</taxon>
    </lineage>
</organism>
<dbReference type="GO" id="GO:0004124">
    <property type="term" value="F:cysteine synthase activity"/>
    <property type="evidence" value="ECO:0007669"/>
    <property type="project" value="UniProtKB-EC"/>
</dbReference>
<evidence type="ECO:0000259" key="8">
    <source>
        <dbReference type="Pfam" id="PF00291"/>
    </source>
</evidence>
<comment type="caution">
    <text evidence="9">The sequence shown here is derived from an EMBL/GenBank/DDBJ whole genome shotgun (WGS) entry which is preliminary data.</text>
</comment>
<dbReference type="InterPro" id="IPR050214">
    <property type="entry name" value="Cys_Synth/Cystath_Beta-Synth"/>
</dbReference>
<comment type="subunit">
    <text evidence="3">Homodimer.</text>
</comment>
<evidence type="ECO:0000313" key="9">
    <source>
        <dbReference type="EMBL" id="ROM83845.1"/>
    </source>
</evidence>
<dbReference type="Pfam" id="PF00291">
    <property type="entry name" value="PALP"/>
    <property type="match status" value="1"/>
</dbReference>
<evidence type="ECO:0000256" key="7">
    <source>
        <dbReference type="ARBA" id="ARBA00047931"/>
    </source>
</evidence>
<dbReference type="InterPro" id="IPR001926">
    <property type="entry name" value="TrpB-like_PALP"/>
</dbReference>
<evidence type="ECO:0000256" key="2">
    <source>
        <dbReference type="ARBA" id="ARBA00004962"/>
    </source>
</evidence>
<dbReference type="InterPro" id="IPR036052">
    <property type="entry name" value="TrpB-like_PALP_sf"/>
</dbReference>
<dbReference type="NCBIfam" id="TIGR03945">
    <property type="entry name" value="PLP_SbnA_fam"/>
    <property type="match status" value="1"/>
</dbReference>
<comment type="cofactor">
    <cofactor evidence="1">
        <name>pyridoxal 5'-phosphate</name>
        <dbReference type="ChEBI" id="CHEBI:597326"/>
    </cofactor>
</comment>
<name>A0A423GBC7_9PSED</name>
<feature type="domain" description="Tryptophan synthase beta chain-like PALP" evidence="8">
    <location>
        <begin position="18"/>
        <end position="289"/>
    </location>
</feature>
<protein>
    <recommendedName>
        <fullName evidence="4">cysteine synthase</fullName>
        <ecNumber evidence="4">2.5.1.47</ecNumber>
    </recommendedName>
</protein>
<proteinExistence type="predicted"/>
<dbReference type="EMBL" id="MOBC01000006">
    <property type="protein sequence ID" value="ROM83845.1"/>
    <property type="molecule type" value="Genomic_DNA"/>
</dbReference>
<evidence type="ECO:0000256" key="3">
    <source>
        <dbReference type="ARBA" id="ARBA00011738"/>
    </source>
</evidence>
<evidence type="ECO:0000313" key="10">
    <source>
        <dbReference type="Proteomes" id="UP000284049"/>
    </source>
</evidence>
<reference evidence="9 10" key="1">
    <citation type="submission" date="2016-10" db="EMBL/GenBank/DDBJ databases">
        <title>Comparative genome analysis of multiple Pseudomonas spp. focuses on biocontrol and plant growth promoting traits.</title>
        <authorList>
            <person name="Tao X.-Y."/>
            <person name="Taylor C.G."/>
        </authorList>
    </citation>
    <scope>NUCLEOTIDE SEQUENCE [LARGE SCALE GENOMIC DNA]</scope>
    <source>
        <strain evidence="9 10">Wood3</strain>
    </source>
</reference>
<dbReference type="EC" id="2.5.1.47" evidence="4"/>
<dbReference type="Gene3D" id="3.40.50.1100">
    <property type="match status" value="2"/>
</dbReference>